<evidence type="ECO:0000313" key="2">
    <source>
        <dbReference type="EMBL" id="QDT53338.1"/>
    </source>
</evidence>
<dbReference type="InterPro" id="IPR007251">
    <property type="entry name" value="Iron_permease_Fet4"/>
</dbReference>
<keyword evidence="1" id="KW-1133">Transmembrane helix</keyword>
<protein>
    <submittedName>
        <fullName evidence="2">Low affinity iron permease</fullName>
    </submittedName>
</protein>
<gene>
    <name evidence="2" type="ORF">Pan44_13550</name>
</gene>
<evidence type="ECO:0000256" key="1">
    <source>
        <dbReference type="SAM" id="Phobius"/>
    </source>
</evidence>
<dbReference type="EMBL" id="CP036271">
    <property type="protein sequence ID" value="QDT53338.1"/>
    <property type="molecule type" value="Genomic_DNA"/>
</dbReference>
<dbReference type="OrthoDB" id="119761at2"/>
<sequence>MHRHSLFNRMTKWAAKAAGHPVAFCAAVALVIGWALTGPLFGFSETWQLVINTGTTIVTFLMVFLIQSAQNRDSAAVQIKLDELIRAMEGARNTLLDLEELDEKDLEKLRARFEALAEADRCKTQQSSRNPAAPE</sequence>
<proteinExistence type="predicted"/>
<dbReference type="RefSeq" id="WP_145028476.1">
    <property type="nucleotide sequence ID" value="NZ_CP036271.1"/>
</dbReference>
<organism evidence="2 3">
    <name type="scientific">Caulifigura coniformis</name>
    <dbReference type="NCBI Taxonomy" id="2527983"/>
    <lineage>
        <taxon>Bacteria</taxon>
        <taxon>Pseudomonadati</taxon>
        <taxon>Planctomycetota</taxon>
        <taxon>Planctomycetia</taxon>
        <taxon>Planctomycetales</taxon>
        <taxon>Planctomycetaceae</taxon>
        <taxon>Caulifigura</taxon>
    </lineage>
</organism>
<feature type="transmembrane region" description="Helical" evidence="1">
    <location>
        <begin position="21"/>
        <end position="41"/>
    </location>
</feature>
<accession>A0A517SB37</accession>
<dbReference type="Pfam" id="PF04120">
    <property type="entry name" value="Iron_permease"/>
    <property type="match status" value="1"/>
</dbReference>
<dbReference type="KEGG" id="ccos:Pan44_13550"/>
<dbReference type="GO" id="GO:0055085">
    <property type="term" value="P:transmembrane transport"/>
    <property type="evidence" value="ECO:0007669"/>
    <property type="project" value="InterPro"/>
</dbReference>
<reference evidence="2 3" key="1">
    <citation type="submission" date="2019-02" db="EMBL/GenBank/DDBJ databases">
        <title>Deep-cultivation of Planctomycetes and their phenomic and genomic characterization uncovers novel biology.</title>
        <authorList>
            <person name="Wiegand S."/>
            <person name="Jogler M."/>
            <person name="Boedeker C."/>
            <person name="Pinto D."/>
            <person name="Vollmers J."/>
            <person name="Rivas-Marin E."/>
            <person name="Kohn T."/>
            <person name="Peeters S.H."/>
            <person name="Heuer A."/>
            <person name="Rast P."/>
            <person name="Oberbeckmann S."/>
            <person name="Bunk B."/>
            <person name="Jeske O."/>
            <person name="Meyerdierks A."/>
            <person name="Storesund J.E."/>
            <person name="Kallscheuer N."/>
            <person name="Luecker S."/>
            <person name="Lage O.M."/>
            <person name="Pohl T."/>
            <person name="Merkel B.J."/>
            <person name="Hornburger P."/>
            <person name="Mueller R.-W."/>
            <person name="Bruemmer F."/>
            <person name="Labrenz M."/>
            <person name="Spormann A.M."/>
            <person name="Op den Camp H."/>
            <person name="Overmann J."/>
            <person name="Amann R."/>
            <person name="Jetten M.S.M."/>
            <person name="Mascher T."/>
            <person name="Medema M.H."/>
            <person name="Devos D.P."/>
            <person name="Kaster A.-K."/>
            <person name="Ovreas L."/>
            <person name="Rohde M."/>
            <person name="Galperin M.Y."/>
            <person name="Jogler C."/>
        </authorList>
    </citation>
    <scope>NUCLEOTIDE SEQUENCE [LARGE SCALE GENOMIC DNA]</scope>
    <source>
        <strain evidence="2 3">Pan44</strain>
    </source>
</reference>
<keyword evidence="1" id="KW-0472">Membrane</keyword>
<dbReference type="InParanoid" id="A0A517SB37"/>
<dbReference type="AlphaFoldDB" id="A0A517SB37"/>
<keyword evidence="3" id="KW-1185">Reference proteome</keyword>
<feature type="transmembrane region" description="Helical" evidence="1">
    <location>
        <begin position="47"/>
        <end position="66"/>
    </location>
</feature>
<dbReference type="Proteomes" id="UP000315700">
    <property type="component" value="Chromosome"/>
</dbReference>
<evidence type="ECO:0000313" key="3">
    <source>
        <dbReference type="Proteomes" id="UP000315700"/>
    </source>
</evidence>
<keyword evidence="1" id="KW-0812">Transmembrane</keyword>
<name>A0A517SB37_9PLAN</name>